<dbReference type="InterPro" id="IPR008271">
    <property type="entry name" value="Ser/Thr_kinase_AS"/>
</dbReference>
<dbReference type="InterPro" id="IPR011009">
    <property type="entry name" value="Kinase-like_dom_sf"/>
</dbReference>
<dbReference type="Gene3D" id="1.10.510.10">
    <property type="entry name" value="Transferase(Phosphotransferase) domain 1"/>
    <property type="match status" value="1"/>
</dbReference>
<dbReference type="AlphaFoldDB" id="A0A6A5X4H7"/>
<dbReference type="SMART" id="SM00220">
    <property type="entry name" value="S_TKc"/>
    <property type="match status" value="1"/>
</dbReference>
<reference evidence="2" key="1">
    <citation type="journal article" date="2020" name="Stud. Mycol.">
        <title>101 Dothideomycetes genomes: a test case for predicting lifestyles and emergence of pathogens.</title>
        <authorList>
            <person name="Haridas S."/>
            <person name="Albert R."/>
            <person name="Binder M."/>
            <person name="Bloem J."/>
            <person name="Labutti K."/>
            <person name="Salamov A."/>
            <person name="Andreopoulos B."/>
            <person name="Baker S."/>
            <person name="Barry K."/>
            <person name="Bills G."/>
            <person name="Bluhm B."/>
            <person name="Cannon C."/>
            <person name="Castanera R."/>
            <person name="Culley D."/>
            <person name="Daum C."/>
            <person name="Ezra D."/>
            <person name="Gonzalez J."/>
            <person name="Henrissat B."/>
            <person name="Kuo A."/>
            <person name="Liang C."/>
            <person name="Lipzen A."/>
            <person name="Lutzoni F."/>
            <person name="Magnuson J."/>
            <person name="Mondo S."/>
            <person name="Nolan M."/>
            <person name="Ohm R."/>
            <person name="Pangilinan J."/>
            <person name="Park H.-J."/>
            <person name="Ramirez L."/>
            <person name="Alfaro M."/>
            <person name="Sun H."/>
            <person name="Tritt A."/>
            <person name="Yoshinaga Y."/>
            <person name="Zwiers L.-H."/>
            <person name="Turgeon B."/>
            <person name="Goodwin S."/>
            <person name="Spatafora J."/>
            <person name="Crous P."/>
            <person name="Grigoriev I."/>
        </authorList>
    </citation>
    <scope>NUCLEOTIDE SEQUENCE</scope>
    <source>
        <strain evidence="2">CBS 123094</strain>
    </source>
</reference>
<name>A0A6A5X4H7_9PLEO</name>
<dbReference type="Proteomes" id="UP000799779">
    <property type="component" value="Unassembled WGS sequence"/>
</dbReference>
<keyword evidence="2" id="KW-0418">Kinase</keyword>
<keyword evidence="2" id="KW-0808">Transferase</keyword>
<sequence>MAKLEPIVLTSIPTGCTIEDRVGLGTSGLVFLDSSSSSSSTVIKFPHTGDPHALTNIEIEKSIYNRFTLQGGHEGLLQYYGPFETGLRLEYAKNQGLRSYLQQHKGDIGFEQRFRWCQEVSYTLSFIHTNQVIHGDLKCDNIFLDDALHSKIADFGGSSLDGSELQIMVSANYRPYSGDLNSIKADMFALGSCMYEILTGEAPYAGREETEIEALFSESKFPNTTSLGPMGNIICNCWHGKYTSANQVCDNITGLTLLSFASFLARDNTDRFQ</sequence>
<feature type="domain" description="Protein kinase" evidence="1">
    <location>
        <begin position="16"/>
        <end position="273"/>
    </location>
</feature>
<organism evidence="2 3">
    <name type="scientific">Amniculicola lignicola CBS 123094</name>
    <dbReference type="NCBI Taxonomy" id="1392246"/>
    <lineage>
        <taxon>Eukaryota</taxon>
        <taxon>Fungi</taxon>
        <taxon>Dikarya</taxon>
        <taxon>Ascomycota</taxon>
        <taxon>Pezizomycotina</taxon>
        <taxon>Dothideomycetes</taxon>
        <taxon>Pleosporomycetidae</taxon>
        <taxon>Pleosporales</taxon>
        <taxon>Amniculicolaceae</taxon>
        <taxon>Amniculicola</taxon>
    </lineage>
</organism>
<dbReference type="InterPro" id="IPR000719">
    <property type="entry name" value="Prot_kinase_dom"/>
</dbReference>
<dbReference type="PROSITE" id="PS00108">
    <property type="entry name" value="PROTEIN_KINASE_ST"/>
    <property type="match status" value="1"/>
</dbReference>
<dbReference type="OrthoDB" id="1668230at2759"/>
<evidence type="ECO:0000313" key="3">
    <source>
        <dbReference type="Proteomes" id="UP000799779"/>
    </source>
</evidence>
<dbReference type="GO" id="GO:0004674">
    <property type="term" value="F:protein serine/threonine kinase activity"/>
    <property type="evidence" value="ECO:0007669"/>
    <property type="project" value="TreeGrafter"/>
</dbReference>
<gene>
    <name evidence="2" type="ORF">P154DRAFT_550098</name>
</gene>
<dbReference type="GO" id="GO:0005524">
    <property type="term" value="F:ATP binding"/>
    <property type="evidence" value="ECO:0007669"/>
    <property type="project" value="InterPro"/>
</dbReference>
<evidence type="ECO:0000313" key="2">
    <source>
        <dbReference type="EMBL" id="KAF2007865.1"/>
    </source>
</evidence>
<dbReference type="InterPro" id="IPR051681">
    <property type="entry name" value="Ser/Thr_Kinases-Pseudokinases"/>
</dbReference>
<dbReference type="PROSITE" id="PS50011">
    <property type="entry name" value="PROTEIN_KINASE_DOM"/>
    <property type="match status" value="1"/>
</dbReference>
<proteinExistence type="predicted"/>
<accession>A0A6A5X4H7</accession>
<dbReference type="Pfam" id="PF00069">
    <property type="entry name" value="Pkinase"/>
    <property type="match status" value="1"/>
</dbReference>
<dbReference type="PANTHER" id="PTHR44329">
    <property type="entry name" value="SERINE/THREONINE-PROTEIN KINASE TNNI3K-RELATED"/>
    <property type="match status" value="1"/>
</dbReference>
<keyword evidence="3" id="KW-1185">Reference proteome</keyword>
<dbReference type="SUPFAM" id="SSF56112">
    <property type="entry name" value="Protein kinase-like (PK-like)"/>
    <property type="match status" value="1"/>
</dbReference>
<dbReference type="EMBL" id="ML977556">
    <property type="protein sequence ID" value="KAF2007865.1"/>
    <property type="molecule type" value="Genomic_DNA"/>
</dbReference>
<evidence type="ECO:0000259" key="1">
    <source>
        <dbReference type="PROSITE" id="PS50011"/>
    </source>
</evidence>
<protein>
    <submittedName>
        <fullName evidence="2">Kinase-like protein</fullName>
    </submittedName>
</protein>